<dbReference type="InterPro" id="IPR039537">
    <property type="entry name" value="Retrotran_Ty1/copia-like"/>
</dbReference>
<keyword evidence="4" id="KW-1185">Reference proteome</keyword>
<dbReference type="PANTHER" id="PTHR42648">
    <property type="entry name" value="TRANSPOSASE, PUTATIVE-RELATED"/>
    <property type="match status" value="1"/>
</dbReference>
<dbReference type="InterPro" id="IPR029472">
    <property type="entry name" value="Copia-like_N"/>
</dbReference>
<gene>
    <name evidence="3" type="ORF">Tco_0653044</name>
</gene>
<dbReference type="Gene3D" id="3.30.420.10">
    <property type="entry name" value="Ribonuclease H-like superfamily/Ribonuclease H"/>
    <property type="match status" value="1"/>
</dbReference>
<protein>
    <submittedName>
        <fullName evidence="3">RNA-directed DNA polymerase</fullName>
    </submittedName>
</protein>
<keyword evidence="3" id="KW-0695">RNA-directed DNA polymerase</keyword>
<sequence length="967" mass="110054">MLPVTILRYKRDNFPIKHKINAKFDKVKLKYERLFSGVLLDFVDLLDLWLLLRVHCNTPHAYSLRIFFLSVLESVEGLGQEVVDYYSWICLSRNIALTYFPEKQGILVDLDRLCGIFLDISMSSYHHKGDKPPKGKENDVALEGTENYKVWSAAVQLALHTRNKIGFINGKYVRDENSGPLQEQWDRCNAVVLSCYTLTQFGMSLSEYYHECNALWRQFNALIDLPGCSCDAAPKVKGHKPLPDVKSTFATLSRLEYYRNSNVSYKSVKSRPAAFAARPSNGNNWNSNRNGHTIDRCFELVGYPLGFKRSNTGQNNSNNAASNDIKTNHSKSAPNTLTSDQYQRLMALLSDTSNASKTHASVAGTFMINNTIIDSEASQHITFCYDFLFDIMDVTELNLTVSHLNGTLEHVKQIGSYKLGNNLVIKDGLVVLGYHVSLMSVHKLSRDNKVIVIFNDSKCKIQDLTQKFLMGTGSERGGLYFFDEGKRVNNSNIKCCHVSTCIWHNRLGHPSDQVLTVLKDKINDLNQTKFGPCEICHKAKQTKEPFPISDHKTSNLGDLVHLDVWGHYKVRSRDGFKYFLTVVDDYTRAVWVFLMQSKTEVFDNISEFYNLIKNQFNKSIKIFRSDNGTEFVNKKFETFVKSNGIIHQTSNSYTLQQNGVAERKHRHLLNTTRALMVQGGLPLNMWPESVLTATYLINKLPTTVLSGKSPYESDKCVFVGYAFDKKGYKLFSLNQKKFIFSRDVKFYENVFPFKYNSFTTKYVMEENGVNDLNFFNETSDSSLRSNEPNDDGGDSADNGNKSAPNNSTDNPSNNTIDDVAKDLDYMQTDNSNTANLSGIALSDDDYESEGEDIEYFGQLFESPEPAVGQPVRRSSRKSSMPSKYKDYVLNKNVKYGIDKVVNYSHPSIENFVYTTSLNKIHEPSTYAEVVKENKWVEAMNQEIEAFYRNETWSIIDLCRVLDIITQV</sequence>
<evidence type="ECO:0000259" key="2">
    <source>
        <dbReference type="PROSITE" id="PS50994"/>
    </source>
</evidence>
<evidence type="ECO:0000313" key="3">
    <source>
        <dbReference type="EMBL" id="GJS58260.1"/>
    </source>
</evidence>
<proteinExistence type="predicted"/>
<dbReference type="SUPFAM" id="SSF53098">
    <property type="entry name" value="Ribonuclease H-like"/>
    <property type="match status" value="1"/>
</dbReference>
<dbReference type="InterPro" id="IPR012337">
    <property type="entry name" value="RNaseH-like_sf"/>
</dbReference>
<dbReference type="GO" id="GO:0003964">
    <property type="term" value="F:RNA-directed DNA polymerase activity"/>
    <property type="evidence" value="ECO:0007669"/>
    <property type="project" value="UniProtKB-KW"/>
</dbReference>
<dbReference type="Pfam" id="PF14244">
    <property type="entry name" value="Retrotran_gag_3"/>
    <property type="match status" value="1"/>
</dbReference>
<dbReference type="Pfam" id="PF25597">
    <property type="entry name" value="SH3_retrovirus"/>
    <property type="match status" value="1"/>
</dbReference>
<comment type="caution">
    <text evidence="3">The sequence shown here is derived from an EMBL/GenBank/DDBJ whole genome shotgun (WGS) entry which is preliminary data.</text>
</comment>
<accession>A0ABQ4WZF9</accession>
<dbReference type="PROSITE" id="PS50994">
    <property type="entry name" value="INTEGRASE"/>
    <property type="match status" value="1"/>
</dbReference>
<dbReference type="Pfam" id="PF00665">
    <property type="entry name" value="rve"/>
    <property type="match status" value="1"/>
</dbReference>
<dbReference type="InterPro" id="IPR036397">
    <property type="entry name" value="RNaseH_sf"/>
</dbReference>
<keyword evidence="3" id="KW-0808">Transferase</keyword>
<organism evidence="3 4">
    <name type="scientific">Tanacetum coccineum</name>
    <dbReference type="NCBI Taxonomy" id="301880"/>
    <lineage>
        <taxon>Eukaryota</taxon>
        <taxon>Viridiplantae</taxon>
        <taxon>Streptophyta</taxon>
        <taxon>Embryophyta</taxon>
        <taxon>Tracheophyta</taxon>
        <taxon>Spermatophyta</taxon>
        <taxon>Magnoliopsida</taxon>
        <taxon>eudicotyledons</taxon>
        <taxon>Gunneridae</taxon>
        <taxon>Pentapetalae</taxon>
        <taxon>asterids</taxon>
        <taxon>campanulids</taxon>
        <taxon>Asterales</taxon>
        <taxon>Asteraceae</taxon>
        <taxon>Asteroideae</taxon>
        <taxon>Anthemideae</taxon>
        <taxon>Anthemidinae</taxon>
        <taxon>Tanacetum</taxon>
    </lineage>
</organism>
<dbReference type="Proteomes" id="UP001151760">
    <property type="component" value="Unassembled WGS sequence"/>
</dbReference>
<feature type="region of interest" description="Disordered" evidence="1">
    <location>
        <begin position="779"/>
        <end position="817"/>
    </location>
</feature>
<dbReference type="InterPro" id="IPR025724">
    <property type="entry name" value="GAG-pre-integrase_dom"/>
</dbReference>
<feature type="region of interest" description="Disordered" evidence="1">
    <location>
        <begin position="309"/>
        <end position="336"/>
    </location>
</feature>
<evidence type="ECO:0000313" key="4">
    <source>
        <dbReference type="Proteomes" id="UP001151760"/>
    </source>
</evidence>
<name>A0ABQ4WZF9_9ASTR</name>
<feature type="domain" description="Integrase catalytic" evidence="2">
    <location>
        <begin position="543"/>
        <end position="718"/>
    </location>
</feature>
<keyword evidence="3" id="KW-0548">Nucleotidyltransferase</keyword>
<dbReference type="EMBL" id="BQNB010009066">
    <property type="protein sequence ID" value="GJS58260.1"/>
    <property type="molecule type" value="Genomic_DNA"/>
</dbReference>
<feature type="compositionally biased region" description="Low complexity" evidence="1">
    <location>
        <begin position="795"/>
        <end position="817"/>
    </location>
</feature>
<dbReference type="PANTHER" id="PTHR42648:SF31">
    <property type="entry name" value="RNA-DIRECTED DNA POLYMERASE"/>
    <property type="match status" value="1"/>
</dbReference>
<dbReference type="InterPro" id="IPR001584">
    <property type="entry name" value="Integrase_cat-core"/>
</dbReference>
<reference evidence="3" key="2">
    <citation type="submission" date="2022-01" db="EMBL/GenBank/DDBJ databases">
        <authorList>
            <person name="Yamashiro T."/>
            <person name="Shiraishi A."/>
            <person name="Satake H."/>
            <person name="Nakayama K."/>
        </authorList>
    </citation>
    <scope>NUCLEOTIDE SEQUENCE</scope>
</reference>
<evidence type="ECO:0000256" key="1">
    <source>
        <dbReference type="SAM" id="MobiDB-lite"/>
    </source>
</evidence>
<reference evidence="3" key="1">
    <citation type="journal article" date="2022" name="Int. J. Mol. Sci.">
        <title>Draft Genome of Tanacetum Coccineum: Genomic Comparison of Closely Related Tanacetum-Family Plants.</title>
        <authorList>
            <person name="Yamashiro T."/>
            <person name="Shiraishi A."/>
            <person name="Nakayama K."/>
            <person name="Satake H."/>
        </authorList>
    </citation>
    <scope>NUCLEOTIDE SEQUENCE</scope>
</reference>
<dbReference type="InterPro" id="IPR057670">
    <property type="entry name" value="SH3_retrovirus"/>
</dbReference>
<dbReference type="Pfam" id="PF13976">
    <property type="entry name" value="gag_pre-integrs"/>
    <property type="match status" value="1"/>
</dbReference>